<dbReference type="Proteomes" id="UP000002734">
    <property type="component" value="Chromosome"/>
</dbReference>
<evidence type="ECO:0000259" key="1">
    <source>
        <dbReference type="PROSITE" id="PS51186"/>
    </source>
</evidence>
<dbReference type="KEGG" id="dda:Dd703_1671"/>
<dbReference type="PROSITE" id="PS51186">
    <property type="entry name" value="GNAT"/>
    <property type="match status" value="1"/>
</dbReference>
<dbReference type="STRING" id="579405.Dd703_1671"/>
<keyword evidence="3" id="KW-1185">Reference proteome</keyword>
<gene>
    <name evidence="2" type="ordered locus">Dd703_1671</name>
</gene>
<dbReference type="eggNOG" id="COG0456">
    <property type="taxonomic scope" value="Bacteria"/>
</dbReference>
<feature type="domain" description="N-acetyltransferase" evidence="1">
    <location>
        <begin position="18"/>
        <end position="168"/>
    </location>
</feature>
<dbReference type="EMBL" id="CP001654">
    <property type="protein sequence ID" value="ACS85468.1"/>
    <property type="molecule type" value="Genomic_DNA"/>
</dbReference>
<dbReference type="InterPro" id="IPR016181">
    <property type="entry name" value="Acyl_CoA_acyltransferase"/>
</dbReference>
<evidence type="ECO:0000313" key="2">
    <source>
        <dbReference type="EMBL" id="ACS85468.1"/>
    </source>
</evidence>
<reference evidence="2" key="1">
    <citation type="submission" date="2009-06" db="EMBL/GenBank/DDBJ databases">
        <title>Complete sequence of Dickeya dadantii Ech703.</title>
        <authorList>
            <consortium name="US DOE Joint Genome Institute"/>
            <person name="Lucas S."/>
            <person name="Copeland A."/>
            <person name="Lapidus A."/>
            <person name="Glavina del Rio T."/>
            <person name="Dalin E."/>
            <person name="Tice H."/>
            <person name="Bruce D."/>
            <person name="Goodwin L."/>
            <person name="Pitluck S."/>
            <person name="Chertkov O."/>
            <person name="Brettin T."/>
            <person name="Detter J.C."/>
            <person name="Han C."/>
            <person name="Larimer F."/>
            <person name="Land M."/>
            <person name="Hauser L."/>
            <person name="Kyrpides N."/>
            <person name="Mikhailova N."/>
            <person name="Balakrishnan V."/>
            <person name="Glasner J."/>
            <person name="Perna N.T."/>
        </authorList>
    </citation>
    <scope>NUCLEOTIDE SEQUENCE [LARGE SCALE GENOMIC DNA]</scope>
    <source>
        <strain evidence="2">Ech703</strain>
    </source>
</reference>
<proteinExistence type="predicted"/>
<protein>
    <submittedName>
        <fullName evidence="2">GCN5-related N-acetyltransferase</fullName>
    </submittedName>
</protein>
<sequence length="168" mass="19390">MLVLTECTGNDIGAYRNIFVEEYRNDLIKNHHLEQSEAHKKAIDTFNSSFSDNHPEQNNSLLRITKDLKGEPCHVGYIWLLYSPREQSVFIMDFYISQEYRNKKIGYESMCYLISMLECSNVTTIKLRVEPDNQMAIGLYKKAGFDITGINMVHKITPKVGENEISNS</sequence>
<evidence type="ECO:0000313" key="3">
    <source>
        <dbReference type="Proteomes" id="UP000002734"/>
    </source>
</evidence>
<dbReference type="Gene3D" id="3.40.630.30">
    <property type="match status" value="1"/>
</dbReference>
<accession>C6C494</accession>
<dbReference type="Pfam" id="PF00583">
    <property type="entry name" value="Acetyltransf_1"/>
    <property type="match status" value="1"/>
</dbReference>
<organism evidence="2 3">
    <name type="scientific">Musicola paradisiaca (strain Ech703)</name>
    <name type="common">Dickeya paradisiaca</name>
    <name type="synonym">Dickeya dadantii</name>
    <dbReference type="NCBI Taxonomy" id="579405"/>
    <lineage>
        <taxon>Bacteria</taxon>
        <taxon>Pseudomonadati</taxon>
        <taxon>Pseudomonadota</taxon>
        <taxon>Gammaproteobacteria</taxon>
        <taxon>Enterobacterales</taxon>
        <taxon>Pectobacteriaceae</taxon>
        <taxon>Musicola</taxon>
    </lineage>
</organism>
<dbReference type="HOGENOM" id="CLU_122305_1_0_6"/>
<dbReference type="RefSeq" id="WP_012765285.1">
    <property type="nucleotide sequence ID" value="NC_012880.1"/>
</dbReference>
<dbReference type="AlphaFoldDB" id="C6C494"/>
<dbReference type="SUPFAM" id="SSF55729">
    <property type="entry name" value="Acyl-CoA N-acyltransferases (Nat)"/>
    <property type="match status" value="1"/>
</dbReference>
<name>C6C494_MUSP7</name>
<dbReference type="InterPro" id="IPR000182">
    <property type="entry name" value="GNAT_dom"/>
</dbReference>
<dbReference type="GO" id="GO:0016747">
    <property type="term" value="F:acyltransferase activity, transferring groups other than amino-acyl groups"/>
    <property type="evidence" value="ECO:0007669"/>
    <property type="project" value="InterPro"/>
</dbReference>